<proteinExistence type="predicted"/>
<feature type="compositionally biased region" description="Basic and acidic residues" evidence="1">
    <location>
        <begin position="61"/>
        <end position="73"/>
    </location>
</feature>
<protein>
    <submittedName>
        <fullName evidence="2">Uncharacterized protein</fullName>
    </submittedName>
</protein>
<feature type="compositionally biased region" description="Basic and acidic residues" evidence="1">
    <location>
        <begin position="44"/>
        <end position="54"/>
    </location>
</feature>
<gene>
    <name evidence="2" type="ORF">THF1A12_210031</name>
</gene>
<dbReference type="Proteomes" id="UP001295462">
    <property type="component" value="Unassembled WGS sequence"/>
</dbReference>
<name>A0AAU9QMK7_9VIBR</name>
<comment type="caution">
    <text evidence="2">The sequence shown here is derived from an EMBL/GenBank/DDBJ whole genome shotgun (WGS) entry which is preliminary data.</text>
</comment>
<feature type="region of interest" description="Disordered" evidence="1">
    <location>
        <begin position="44"/>
        <end position="83"/>
    </location>
</feature>
<accession>A0AAU9QMK7</accession>
<organism evidence="2 3">
    <name type="scientific">Vibrio jasicida</name>
    <dbReference type="NCBI Taxonomy" id="766224"/>
    <lineage>
        <taxon>Bacteria</taxon>
        <taxon>Pseudomonadati</taxon>
        <taxon>Pseudomonadota</taxon>
        <taxon>Gammaproteobacteria</taxon>
        <taxon>Vibrionales</taxon>
        <taxon>Vibrionaceae</taxon>
        <taxon>Vibrio</taxon>
    </lineage>
</organism>
<evidence type="ECO:0000313" key="3">
    <source>
        <dbReference type="Proteomes" id="UP001295462"/>
    </source>
</evidence>
<evidence type="ECO:0000256" key="1">
    <source>
        <dbReference type="SAM" id="MobiDB-lite"/>
    </source>
</evidence>
<dbReference type="EMBL" id="CAKMUD010000074">
    <property type="protein sequence ID" value="CAH1589337.1"/>
    <property type="molecule type" value="Genomic_DNA"/>
</dbReference>
<dbReference type="AlphaFoldDB" id="A0AAU9QMK7"/>
<reference evidence="2" key="1">
    <citation type="submission" date="2022-01" db="EMBL/GenBank/DDBJ databases">
        <authorList>
            <person name="Lagorce A."/>
        </authorList>
    </citation>
    <scope>NUCLEOTIDE SEQUENCE</scope>
    <source>
        <strain evidence="2">Th15_F1_A12</strain>
    </source>
</reference>
<sequence>MRFVVISNLNHTFYNNEKMAHTDMTEKIKIPVITDTVMVDGHYQEERRSGEDRRKNKKKWLGYERRIKPDPRRPSYKSINEEV</sequence>
<evidence type="ECO:0000313" key="2">
    <source>
        <dbReference type="EMBL" id="CAH1589337.1"/>
    </source>
</evidence>